<dbReference type="OrthoDB" id="63735at2157"/>
<evidence type="ECO:0000259" key="3">
    <source>
        <dbReference type="SMART" id="SM00382"/>
    </source>
</evidence>
<feature type="domain" description="AAA+ ATPase" evidence="3">
    <location>
        <begin position="25"/>
        <end position="205"/>
    </location>
</feature>
<evidence type="ECO:0000313" key="5">
    <source>
        <dbReference type="EMBL" id="MBP1954919.1"/>
    </source>
</evidence>
<proteinExistence type="predicted"/>
<protein>
    <submittedName>
        <fullName evidence="4">ATPase</fullName>
    </submittedName>
    <submittedName>
        <fullName evidence="5">Flagellar protein FlaH</fullName>
    </submittedName>
</protein>
<keyword evidence="5" id="KW-0969">Cilium</keyword>
<dbReference type="AlphaFoldDB" id="A0A830G1D4"/>
<dbReference type="RefSeq" id="WP_188872524.1">
    <property type="nucleotide sequence ID" value="NZ_BMOO01000004.1"/>
</dbReference>
<reference evidence="4" key="2">
    <citation type="submission" date="2020-09" db="EMBL/GenBank/DDBJ databases">
        <authorList>
            <person name="Sun Q."/>
            <person name="Ohkuma M."/>
        </authorList>
    </citation>
    <scope>NUCLEOTIDE SEQUENCE</scope>
    <source>
        <strain evidence="4">JCM 16108</strain>
    </source>
</reference>
<keyword evidence="5" id="KW-0966">Cell projection</keyword>
<dbReference type="Proteomes" id="UP000614609">
    <property type="component" value="Unassembled WGS sequence"/>
</dbReference>
<dbReference type="PRINTS" id="PR01874">
    <property type="entry name" value="DNAREPAIRADA"/>
</dbReference>
<dbReference type="PANTHER" id="PTHR43637">
    <property type="entry name" value="UPF0273 PROTEIN TM_0370"/>
    <property type="match status" value="1"/>
</dbReference>
<evidence type="ECO:0000256" key="1">
    <source>
        <dbReference type="ARBA" id="ARBA00022741"/>
    </source>
</evidence>
<keyword evidence="1" id="KW-0547">Nucleotide-binding</keyword>
<dbReference type="InterPro" id="IPR003593">
    <property type="entry name" value="AAA+_ATPase"/>
</dbReference>
<dbReference type="SUPFAM" id="SSF52540">
    <property type="entry name" value="P-loop containing nucleoside triphosphate hydrolases"/>
    <property type="match status" value="1"/>
</dbReference>
<keyword evidence="6" id="KW-1185">Reference proteome</keyword>
<dbReference type="PANTHER" id="PTHR43637:SF3">
    <property type="entry name" value="FLAGELLA-RELATED PROTEIN H-RELATED"/>
    <property type="match status" value="1"/>
</dbReference>
<dbReference type="InterPro" id="IPR014774">
    <property type="entry name" value="KaiC-like_dom"/>
</dbReference>
<evidence type="ECO:0000313" key="6">
    <source>
        <dbReference type="Proteomes" id="UP000614609"/>
    </source>
</evidence>
<dbReference type="Proteomes" id="UP000765891">
    <property type="component" value="Unassembled WGS sequence"/>
</dbReference>
<dbReference type="Gene3D" id="3.40.50.300">
    <property type="entry name" value="P-loop containing nucleotide triphosphate hydrolases"/>
    <property type="match status" value="1"/>
</dbReference>
<name>A0A830G1D4_9EURY</name>
<comment type="caution">
    <text evidence="4">The sequence shown here is derived from an EMBL/GenBank/DDBJ whole genome shotgun (WGS) entry which is preliminary data.</text>
</comment>
<gene>
    <name evidence="4" type="ORF">GCM10009017_20720</name>
    <name evidence="5" type="ORF">J2752_001831</name>
</gene>
<dbReference type="InterPro" id="IPR027417">
    <property type="entry name" value="P-loop_NTPase"/>
</dbReference>
<dbReference type="GO" id="GO:0005524">
    <property type="term" value="F:ATP binding"/>
    <property type="evidence" value="ECO:0007669"/>
    <property type="project" value="UniProtKB-KW"/>
</dbReference>
<keyword evidence="5" id="KW-0282">Flagellum</keyword>
<accession>A0A830G1D4</accession>
<organism evidence="4 6">
    <name type="scientific">Halarchaeum rubridurum</name>
    <dbReference type="NCBI Taxonomy" id="489911"/>
    <lineage>
        <taxon>Archaea</taxon>
        <taxon>Methanobacteriati</taxon>
        <taxon>Methanobacteriota</taxon>
        <taxon>Stenosarchaea group</taxon>
        <taxon>Halobacteria</taxon>
        <taxon>Halobacteriales</taxon>
        <taxon>Halobacteriaceae</taxon>
    </lineage>
</organism>
<dbReference type="Pfam" id="PF06745">
    <property type="entry name" value="ATPase"/>
    <property type="match status" value="1"/>
</dbReference>
<dbReference type="EMBL" id="JAGGKO010000003">
    <property type="protein sequence ID" value="MBP1954919.1"/>
    <property type="molecule type" value="Genomic_DNA"/>
</dbReference>
<dbReference type="EMBL" id="BMOO01000004">
    <property type="protein sequence ID" value="GGM70369.1"/>
    <property type="molecule type" value="Genomic_DNA"/>
</dbReference>
<evidence type="ECO:0000256" key="2">
    <source>
        <dbReference type="ARBA" id="ARBA00022840"/>
    </source>
</evidence>
<evidence type="ECO:0000313" key="4">
    <source>
        <dbReference type="EMBL" id="GGM70369.1"/>
    </source>
</evidence>
<dbReference type="SMART" id="SM00382">
    <property type="entry name" value="AAA"/>
    <property type="match status" value="1"/>
</dbReference>
<reference evidence="5" key="3">
    <citation type="submission" date="2021-03" db="EMBL/GenBank/DDBJ databases">
        <title>Genomic Encyclopedia of Type Strains, Phase IV (KMG-IV): sequencing the most valuable type-strain genomes for metagenomic binning, comparative biology and taxonomic classification.</title>
        <authorList>
            <person name="Goeker M."/>
        </authorList>
    </citation>
    <scope>NUCLEOTIDE SEQUENCE</scope>
    <source>
        <strain evidence="5">DSM 22443</strain>
    </source>
</reference>
<keyword evidence="2" id="KW-0067">ATP-binding</keyword>
<reference evidence="4" key="1">
    <citation type="journal article" date="2014" name="Int. J. Syst. Evol. Microbiol.">
        <title>Complete genome sequence of Corynebacterium casei LMG S-19264T (=DSM 44701T), isolated from a smear-ripened cheese.</title>
        <authorList>
            <consortium name="US DOE Joint Genome Institute (JGI-PGF)"/>
            <person name="Walter F."/>
            <person name="Albersmeier A."/>
            <person name="Kalinowski J."/>
            <person name="Ruckert C."/>
        </authorList>
    </citation>
    <scope>NUCLEOTIDE SEQUENCE</scope>
    <source>
        <strain evidence="4">JCM 16108</strain>
    </source>
</reference>
<sequence length="251" mass="27879">MTDLYELGLEDSDRVSNAFGGGLPAGSLVLVEGEHGAGKSVLGQRFCYGLCETGTTVTYVSQEETSASFIEQTRSLDYDPVDHLLRERLLFLHANVDTFDAIDEQGDDADGPRRELLTRMMHAGTMWQSDVVVIDGFDAILRSDPQFQRAVEQNREDDVIQNVLSFFRQLLADDKTVVLTVNPDSLSGRALRPLRDTSGVYLQLNTKQVAGDVRREIIVRKFANMGDQVDDSISFDVQVNRGMTIVTRTVA</sequence>